<feature type="compositionally biased region" description="Gly residues" evidence="1">
    <location>
        <begin position="102"/>
        <end position="119"/>
    </location>
</feature>
<feature type="compositionally biased region" description="Polar residues" evidence="1">
    <location>
        <begin position="92"/>
        <end position="101"/>
    </location>
</feature>
<organism evidence="2 3">
    <name type="scientific">Platysternon megacephalum</name>
    <name type="common">big-headed turtle</name>
    <dbReference type="NCBI Taxonomy" id="55544"/>
    <lineage>
        <taxon>Eukaryota</taxon>
        <taxon>Metazoa</taxon>
        <taxon>Chordata</taxon>
        <taxon>Craniata</taxon>
        <taxon>Vertebrata</taxon>
        <taxon>Euteleostomi</taxon>
        <taxon>Archelosauria</taxon>
        <taxon>Testudinata</taxon>
        <taxon>Testudines</taxon>
        <taxon>Cryptodira</taxon>
        <taxon>Durocryptodira</taxon>
        <taxon>Testudinoidea</taxon>
        <taxon>Platysternidae</taxon>
        <taxon>Platysternon</taxon>
    </lineage>
</organism>
<dbReference type="AlphaFoldDB" id="A0A4D9DQE3"/>
<comment type="caution">
    <text evidence="2">The sequence shown here is derived from an EMBL/GenBank/DDBJ whole genome shotgun (WGS) entry which is preliminary data.</text>
</comment>
<feature type="region of interest" description="Disordered" evidence="1">
    <location>
        <begin position="20"/>
        <end position="44"/>
    </location>
</feature>
<name>A0A4D9DQE3_9SAUR</name>
<evidence type="ECO:0000256" key="1">
    <source>
        <dbReference type="SAM" id="MobiDB-lite"/>
    </source>
</evidence>
<protein>
    <submittedName>
        <fullName evidence="2">EGF-like module-containing mucin-like hormone receptor-like 1-like</fullName>
    </submittedName>
</protein>
<feature type="compositionally biased region" description="Basic and acidic residues" evidence="1">
    <location>
        <begin position="121"/>
        <end position="139"/>
    </location>
</feature>
<feature type="region of interest" description="Disordered" evidence="1">
    <location>
        <begin position="73"/>
        <end position="148"/>
    </location>
</feature>
<reference evidence="2 3" key="2">
    <citation type="submission" date="2019-04" db="EMBL/GenBank/DDBJ databases">
        <title>The genome sequence of big-headed turtle.</title>
        <authorList>
            <person name="Gong S."/>
        </authorList>
    </citation>
    <scope>NUCLEOTIDE SEQUENCE [LARGE SCALE GENOMIC DNA]</scope>
    <source>
        <strain evidence="2">DO16091913</strain>
        <tissue evidence="2">Muscle</tissue>
    </source>
</reference>
<accession>A0A4D9DQE3</accession>
<evidence type="ECO:0000313" key="3">
    <source>
        <dbReference type="Proteomes" id="UP000297703"/>
    </source>
</evidence>
<sequence length="148" mass="15692">MLQAALHAGTRRLHELHQRVPGADPWDGPQPQGAHTQGADPLWVAGEQRAKRVGRVMGGEGTSLYQAVAAGGATCEGETPQPTWPPCKERGSTGQAPQASDGSGGQLAWGGQGRVGGRSSGRKELLKRSRWGNRKEILNSKKPQTRGK</sequence>
<dbReference type="EMBL" id="QXTE01000472">
    <property type="protein sequence ID" value="TFJ97659.1"/>
    <property type="molecule type" value="Genomic_DNA"/>
</dbReference>
<reference evidence="2 3" key="1">
    <citation type="submission" date="2019-04" db="EMBL/GenBank/DDBJ databases">
        <title>Draft genome of the big-headed turtle Platysternon megacephalum.</title>
        <authorList>
            <person name="Gong S."/>
        </authorList>
    </citation>
    <scope>NUCLEOTIDE SEQUENCE [LARGE SCALE GENOMIC DNA]</scope>
    <source>
        <strain evidence="2">DO16091913</strain>
        <tissue evidence="2">Muscle</tissue>
    </source>
</reference>
<keyword evidence="3" id="KW-1185">Reference proteome</keyword>
<gene>
    <name evidence="2" type="ORF">DR999_PMT20513</name>
</gene>
<dbReference type="Proteomes" id="UP000297703">
    <property type="component" value="Unassembled WGS sequence"/>
</dbReference>
<proteinExistence type="predicted"/>
<evidence type="ECO:0000313" key="2">
    <source>
        <dbReference type="EMBL" id="TFJ97659.1"/>
    </source>
</evidence>
<keyword evidence="2" id="KW-0675">Receptor</keyword>